<accession>A0A7M4DB53</accession>
<reference evidence="1 4" key="2">
    <citation type="submission" date="2019-12" db="EMBL/GenBank/DDBJ databases">
        <title>Draft genome sequence of Labilibaculum sp. strain 44 isolated from deep waters of Black Sea.</title>
        <authorList>
            <person name="Yadav S."/>
            <person name="Villanueva L."/>
        </authorList>
    </citation>
    <scope>NUCLEOTIDE SEQUENCE [LARGE SCALE GENOMIC DNA]</scope>
    <source>
        <strain evidence="1 4">44</strain>
    </source>
</reference>
<evidence type="ECO:0000313" key="1">
    <source>
        <dbReference type="EMBL" id="MUP39882.1"/>
    </source>
</evidence>
<protein>
    <recommendedName>
        <fullName evidence="5">DNA binding HTH domain-containing protein</fullName>
    </recommendedName>
</protein>
<evidence type="ECO:0000313" key="3">
    <source>
        <dbReference type="Proteomes" id="UP000285951"/>
    </source>
</evidence>
<dbReference type="RefSeq" id="WP_156197238.1">
    <property type="nucleotide sequence ID" value="NZ_QTZN02000065.1"/>
</dbReference>
<dbReference type="AlphaFoldDB" id="A0A7M4DB53"/>
<evidence type="ECO:0008006" key="5">
    <source>
        <dbReference type="Google" id="ProtNLM"/>
    </source>
</evidence>
<dbReference type="OrthoDB" id="1121991at2"/>
<keyword evidence="3" id="KW-1185">Reference proteome</keyword>
<sequence length="64" mass="7790">MEYKTMNRKELAMELEISGSTLWRRMKDLDPQFKEQIKGRYVLLENEVKYIHEQISGMQKWPTL</sequence>
<dbReference type="Proteomes" id="UP000285951">
    <property type="component" value="Unassembled WGS sequence"/>
</dbReference>
<dbReference type="EMBL" id="WOTW01000065">
    <property type="protein sequence ID" value="MUP39882.1"/>
    <property type="molecule type" value="Genomic_DNA"/>
</dbReference>
<proteinExistence type="predicted"/>
<dbReference type="EMBL" id="QTZN02000065">
    <property type="protein sequence ID" value="MVB09087.1"/>
    <property type="molecule type" value="Genomic_DNA"/>
</dbReference>
<reference evidence="2 3" key="1">
    <citation type="submission" date="2019-11" db="EMBL/GenBank/DDBJ databases">
        <title>Draft genome sequence of Labilibaculum sp. strain SYP isolated from Black Sea.</title>
        <authorList>
            <person name="Yadav S."/>
            <person name="Villanueva L."/>
        </authorList>
    </citation>
    <scope>NUCLEOTIDE SEQUENCE [LARGE SCALE GENOMIC DNA]</scope>
    <source>
        <strain evidence="2 3">44</strain>
    </source>
</reference>
<dbReference type="Proteomes" id="UP000462449">
    <property type="component" value="Unassembled WGS sequence"/>
</dbReference>
<evidence type="ECO:0000313" key="4">
    <source>
        <dbReference type="Proteomes" id="UP000462449"/>
    </source>
</evidence>
<name>A0A7M4DB53_9BACT</name>
<evidence type="ECO:0000313" key="2">
    <source>
        <dbReference type="EMBL" id="MVB09087.1"/>
    </source>
</evidence>
<organism evidence="1 4">
    <name type="scientific">Labilibaculum euxinus</name>
    <dbReference type="NCBI Taxonomy" id="2686357"/>
    <lineage>
        <taxon>Bacteria</taxon>
        <taxon>Pseudomonadati</taxon>
        <taxon>Bacteroidota</taxon>
        <taxon>Bacteroidia</taxon>
        <taxon>Marinilabiliales</taxon>
        <taxon>Marinifilaceae</taxon>
        <taxon>Labilibaculum</taxon>
    </lineage>
</organism>
<comment type="caution">
    <text evidence="1">The sequence shown here is derived from an EMBL/GenBank/DDBJ whole genome shotgun (WGS) entry which is preliminary data.</text>
</comment>
<gene>
    <name evidence="2" type="ORF">DWB62_018880</name>
    <name evidence="1" type="ORF">GNY23_18880</name>
</gene>